<comment type="catalytic activity">
    <reaction evidence="3">
        <text>5,6-dihydrouracil + H2O = 3-(carbamoylamino)propanoate + H(+)</text>
        <dbReference type="Rhea" id="RHEA:16121"/>
        <dbReference type="ChEBI" id="CHEBI:11892"/>
        <dbReference type="ChEBI" id="CHEBI:15377"/>
        <dbReference type="ChEBI" id="CHEBI:15378"/>
        <dbReference type="ChEBI" id="CHEBI:15901"/>
        <dbReference type="EC" id="3.5.2.2"/>
    </reaction>
</comment>
<reference evidence="6" key="1">
    <citation type="journal article" date="2019" name="Plant J.">
        <title>Chlorella vulgaris genome assembly and annotation reveals the molecular basis for metabolic acclimation to high light conditions.</title>
        <authorList>
            <person name="Cecchin M."/>
            <person name="Marcolungo L."/>
            <person name="Rossato M."/>
            <person name="Girolomoni L."/>
            <person name="Cosentino E."/>
            <person name="Cuine S."/>
            <person name="Li-Beisson Y."/>
            <person name="Delledonne M."/>
            <person name="Ballottari M."/>
        </authorList>
    </citation>
    <scope>NUCLEOTIDE SEQUENCE</scope>
    <source>
        <strain evidence="6">211/11P</strain>
    </source>
</reference>
<dbReference type="SUPFAM" id="SSF51338">
    <property type="entry name" value="Composite domain of metallo-dependent hydrolases"/>
    <property type="match status" value="1"/>
</dbReference>
<evidence type="ECO:0000313" key="7">
    <source>
        <dbReference type="Proteomes" id="UP001055712"/>
    </source>
</evidence>
<dbReference type="PANTHER" id="PTHR11647">
    <property type="entry name" value="HYDRANTOINASE/DIHYDROPYRIMIDINASE FAMILY MEMBER"/>
    <property type="match status" value="1"/>
</dbReference>
<name>A0A9D4TY94_CHLVU</name>
<dbReference type="Pfam" id="PF01979">
    <property type="entry name" value="Amidohydro_1"/>
    <property type="match status" value="1"/>
</dbReference>
<keyword evidence="7" id="KW-1185">Reference proteome</keyword>
<dbReference type="AlphaFoldDB" id="A0A9D4TY94"/>
<dbReference type="EC" id="3.5.2.2" evidence="4"/>
<dbReference type="Proteomes" id="UP001055712">
    <property type="component" value="Unassembled WGS sequence"/>
</dbReference>
<dbReference type="InterPro" id="IPR006680">
    <property type="entry name" value="Amidohydro-rel"/>
</dbReference>
<feature type="domain" description="Amidohydrolase-related" evidence="5">
    <location>
        <begin position="65"/>
        <end position="391"/>
    </location>
</feature>
<proteinExistence type="inferred from homology"/>
<organism evidence="6 7">
    <name type="scientific">Chlorella vulgaris</name>
    <name type="common">Green alga</name>
    <dbReference type="NCBI Taxonomy" id="3077"/>
    <lineage>
        <taxon>Eukaryota</taxon>
        <taxon>Viridiplantae</taxon>
        <taxon>Chlorophyta</taxon>
        <taxon>core chlorophytes</taxon>
        <taxon>Trebouxiophyceae</taxon>
        <taxon>Chlorellales</taxon>
        <taxon>Chlorellaceae</taxon>
        <taxon>Chlorella clade</taxon>
        <taxon>Chlorella</taxon>
    </lineage>
</organism>
<dbReference type="GO" id="GO:0004157">
    <property type="term" value="F:dihydropyrimidinase activity"/>
    <property type="evidence" value="ECO:0007669"/>
    <property type="project" value="UniProtKB-EC"/>
</dbReference>
<sequence length="407" mass="41994">MDPQPLTLISCGGIVSCSSEPPPDDQTTILVAGGQILAFLTPAAAEAVTAALPVAVRLDAADLLAVPGFVDLHVHVCGGGGEAGPASRTPEAALSELLAGGLTTVVGVTGTDSVSRSQPNLIAKITGLNNDGITAFHWCGSYSLPPDTVTGSVQRELSLIDSCIGVGEVAVSDHRGSAPTPQDLLRLALDARVGGMLGAKAGLVHCHLGAGPAGLQPLRKALELSAGVLPITSFHPTHIERSPQLTEQGAGWLADGGTLDLTCSSAEQCLAALELYRQRGLPLDGVTVSSDSCGSLPVFDAAGRLVKYDRGDPGAILSFFQAMVLTHGWSLPAVLPLVTCNPANRLGLRKGRLAVGCDADILLIEPRTLELRYVLARGVVVKTPEWVHGGMFEKGPSIRPHNPAMPS</sequence>
<dbReference type="Gene3D" id="3.20.20.140">
    <property type="entry name" value="Metal-dependent hydrolases"/>
    <property type="match status" value="1"/>
</dbReference>
<protein>
    <recommendedName>
        <fullName evidence="4">dihydropyrimidinase</fullName>
        <ecNumber evidence="4">3.5.2.2</ecNumber>
    </recommendedName>
</protein>
<evidence type="ECO:0000256" key="2">
    <source>
        <dbReference type="ARBA" id="ARBA00008829"/>
    </source>
</evidence>
<dbReference type="Gene3D" id="2.30.40.10">
    <property type="entry name" value="Urease, subunit C, domain 1"/>
    <property type="match status" value="1"/>
</dbReference>
<evidence type="ECO:0000256" key="3">
    <source>
        <dbReference type="ARBA" id="ARBA00036696"/>
    </source>
</evidence>
<comment type="caution">
    <text evidence="6">The sequence shown here is derived from an EMBL/GenBank/DDBJ whole genome shotgun (WGS) entry which is preliminary data.</text>
</comment>
<dbReference type="EMBL" id="SIDB01000001">
    <property type="protein sequence ID" value="KAI3437988.1"/>
    <property type="molecule type" value="Genomic_DNA"/>
</dbReference>
<dbReference type="PANTHER" id="PTHR11647:SF1">
    <property type="entry name" value="COLLAPSIN RESPONSE MEDIATOR PROTEIN"/>
    <property type="match status" value="1"/>
</dbReference>
<comment type="similarity">
    <text evidence="2">Belongs to the metallo-dependent hydrolases superfamily. Hydantoinase/dihydropyrimidinase family.</text>
</comment>
<dbReference type="InterPro" id="IPR011059">
    <property type="entry name" value="Metal-dep_hydrolase_composite"/>
</dbReference>
<evidence type="ECO:0000256" key="4">
    <source>
        <dbReference type="ARBA" id="ARBA00039113"/>
    </source>
</evidence>
<comment type="cofactor">
    <cofactor evidence="1">
        <name>Zn(2+)</name>
        <dbReference type="ChEBI" id="CHEBI:29105"/>
    </cofactor>
</comment>
<dbReference type="SUPFAM" id="SSF51556">
    <property type="entry name" value="Metallo-dependent hydrolases"/>
    <property type="match status" value="1"/>
</dbReference>
<evidence type="ECO:0000256" key="1">
    <source>
        <dbReference type="ARBA" id="ARBA00001947"/>
    </source>
</evidence>
<evidence type="ECO:0000313" key="6">
    <source>
        <dbReference type="EMBL" id="KAI3437988.1"/>
    </source>
</evidence>
<gene>
    <name evidence="6" type="ORF">D9Q98_000431</name>
</gene>
<dbReference type="InterPro" id="IPR032466">
    <property type="entry name" value="Metal_Hydrolase"/>
</dbReference>
<accession>A0A9D4TY94</accession>
<evidence type="ECO:0000259" key="5">
    <source>
        <dbReference type="Pfam" id="PF01979"/>
    </source>
</evidence>
<reference evidence="6" key="2">
    <citation type="submission" date="2020-11" db="EMBL/GenBank/DDBJ databases">
        <authorList>
            <person name="Cecchin M."/>
            <person name="Marcolungo L."/>
            <person name="Rossato M."/>
            <person name="Girolomoni L."/>
            <person name="Cosentino E."/>
            <person name="Cuine S."/>
            <person name="Li-Beisson Y."/>
            <person name="Delledonne M."/>
            <person name="Ballottari M."/>
        </authorList>
    </citation>
    <scope>NUCLEOTIDE SEQUENCE</scope>
    <source>
        <strain evidence="6">211/11P</strain>
        <tissue evidence="6">Whole cell</tissue>
    </source>
</reference>
<dbReference type="InterPro" id="IPR050378">
    <property type="entry name" value="Metallo-dep_Hydrolases_sf"/>
</dbReference>
<dbReference type="OrthoDB" id="5595695at2759"/>